<gene>
    <name evidence="3" type="ORF">EIK76_03975</name>
</gene>
<dbReference type="Pfam" id="PF00970">
    <property type="entry name" value="FAD_binding_6"/>
    <property type="match status" value="1"/>
</dbReference>
<dbReference type="AlphaFoldDB" id="A0A3P3QSL7"/>
<dbReference type="InterPro" id="IPR017938">
    <property type="entry name" value="Riboflavin_synthase-like_b-brl"/>
</dbReference>
<dbReference type="PRINTS" id="PR00409">
    <property type="entry name" value="PHDIOXRDTASE"/>
</dbReference>
<dbReference type="Gene3D" id="3.40.50.80">
    <property type="entry name" value="Nucleotide-binding domain of ferredoxin-NADP reductase (FNR) module"/>
    <property type="match status" value="1"/>
</dbReference>
<dbReference type="GO" id="GO:0016491">
    <property type="term" value="F:oxidoreductase activity"/>
    <property type="evidence" value="ECO:0007669"/>
    <property type="project" value="InterPro"/>
</dbReference>
<proteinExistence type="predicted"/>
<dbReference type="InterPro" id="IPR001433">
    <property type="entry name" value="OxRdtase_FAD/NAD-bd"/>
</dbReference>
<sequence>MNKSISSWSQRLYRQFSLMLANQPKLGYYLKPLLRWNNPQLHPDYHSARVIDFGWETEQILSVWLEPASSWSGFIPGQHLLVTLLHRGRYISRSFSISSSSAVFAQQKQIRISCRIQPEGQFTNALATAISGLTHLSISDAMGDFVFRPQSDSTPYQSTVMVAAGSGITPLWSMLSSVRCWTSPIVLFYCVKESRQAAFLTELKLLAAKQPLFRLQLIETAVSGRLDLVTELTTNADFSLSQAQYFLCGPAAMSRQYQHDLIQQGVPAAAIHTELFGLAPPGSAGPVKQALVLQQGRVNKLQATAGVSLLQLAEQQGLAPRFGCRIGVCYQCVCQKKSGQVLNLRTGQISGDGPEQIQLCISAAHSDLQIEL</sequence>
<comment type="cofactor">
    <cofactor evidence="1">
        <name>[2Fe-2S] cluster</name>
        <dbReference type="ChEBI" id="CHEBI:190135"/>
    </cofactor>
</comment>
<dbReference type="Gene3D" id="3.10.20.30">
    <property type="match status" value="1"/>
</dbReference>
<dbReference type="OrthoDB" id="9796486at2"/>
<dbReference type="Pfam" id="PF00175">
    <property type="entry name" value="NAD_binding_1"/>
    <property type="match status" value="1"/>
</dbReference>
<dbReference type="PANTHER" id="PTHR47354">
    <property type="entry name" value="NADH OXIDOREDUCTASE HCR"/>
    <property type="match status" value="1"/>
</dbReference>
<dbReference type="PROSITE" id="PS51384">
    <property type="entry name" value="FAD_FR"/>
    <property type="match status" value="1"/>
</dbReference>
<dbReference type="InterPro" id="IPR050415">
    <property type="entry name" value="MRET"/>
</dbReference>
<comment type="caution">
    <text evidence="3">The sequence shown here is derived from an EMBL/GenBank/DDBJ whole genome shotgun (WGS) entry which is preliminary data.</text>
</comment>
<dbReference type="Gene3D" id="2.40.30.10">
    <property type="entry name" value="Translation factors"/>
    <property type="match status" value="1"/>
</dbReference>
<dbReference type="InterPro" id="IPR001709">
    <property type="entry name" value="Flavoprot_Pyr_Nucl_cyt_Rdtase"/>
</dbReference>
<protein>
    <submittedName>
        <fullName evidence="3">Iron-sulfur cluster-binding domain-containing protein</fullName>
    </submittedName>
</protein>
<dbReference type="InterPro" id="IPR017927">
    <property type="entry name" value="FAD-bd_FR_type"/>
</dbReference>
<dbReference type="PRINTS" id="PR00371">
    <property type="entry name" value="FPNCR"/>
</dbReference>
<feature type="domain" description="FAD-binding FR-type" evidence="2">
    <location>
        <begin position="43"/>
        <end position="148"/>
    </location>
</feature>
<dbReference type="RefSeq" id="WP_125060828.1">
    <property type="nucleotide sequence ID" value="NZ_LAVS01000008.1"/>
</dbReference>
<evidence type="ECO:0000259" key="2">
    <source>
        <dbReference type="PROSITE" id="PS51384"/>
    </source>
</evidence>
<dbReference type="PANTHER" id="PTHR47354:SF3">
    <property type="entry name" value="OXIDOREDUCTASE-RELATED"/>
    <property type="match status" value="1"/>
</dbReference>
<evidence type="ECO:0000313" key="3">
    <source>
        <dbReference type="EMBL" id="RRJ23253.1"/>
    </source>
</evidence>
<name>A0A3P3QSL7_9GAMM</name>
<evidence type="ECO:0000256" key="1">
    <source>
        <dbReference type="ARBA" id="ARBA00034078"/>
    </source>
</evidence>
<dbReference type="SUPFAM" id="SSF54292">
    <property type="entry name" value="2Fe-2S ferredoxin-like"/>
    <property type="match status" value="1"/>
</dbReference>
<evidence type="ECO:0000313" key="4">
    <source>
        <dbReference type="Proteomes" id="UP000276260"/>
    </source>
</evidence>
<dbReference type="InterPro" id="IPR012675">
    <property type="entry name" value="Beta-grasp_dom_sf"/>
</dbReference>
<dbReference type="InterPro" id="IPR008333">
    <property type="entry name" value="Cbr1-like_FAD-bd_dom"/>
</dbReference>
<dbReference type="InterPro" id="IPR001041">
    <property type="entry name" value="2Fe-2S_ferredoxin-type"/>
</dbReference>
<dbReference type="InterPro" id="IPR039261">
    <property type="entry name" value="FNR_nucleotide-bd"/>
</dbReference>
<dbReference type="EMBL" id="RRCF01000001">
    <property type="protein sequence ID" value="RRJ23253.1"/>
    <property type="molecule type" value="Genomic_DNA"/>
</dbReference>
<dbReference type="SUPFAM" id="SSF52343">
    <property type="entry name" value="Ferredoxin reductase-like, C-terminal NADP-linked domain"/>
    <property type="match status" value="1"/>
</dbReference>
<keyword evidence="4" id="KW-1185">Reference proteome</keyword>
<dbReference type="GO" id="GO:0051536">
    <property type="term" value="F:iron-sulfur cluster binding"/>
    <property type="evidence" value="ECO:0007669"/>
    <property type="project" value="InterPro"/>
</dbReference>
<reference evidence="3 4" key="1">
    <citation type="submission" date="2018-11" db="EMBL/GenBank/DDBJ databases">
        <title>Draft genome analysis of Rheinheimera mesophila isolated from an industrial waste site.</title>
        <authorList>
            <person name="Yu Q."/>
            <person name="Qi Y."/>
            <person name="Zhang H."/>
            <person name="Lu Y."/>
            <person name="Pu J."/>
        </authorList>
    </citation>
    <scope>NUCLEOTIDE SEQUENCE [LARGE SCALE GENOMIC DNA]</scope>
    <source>
        <strain evidence="3 4">IITR13</strain>
    </source>
</reference>
<organism evidence="3 4">
    <name type="scientific">Rheinheimera mesophila</name>
    <dbReference type="NCBI Taxonomy" id="1547515"/>
    <lineage>
        <taxon>Bacteria</taxon>
        <taxon>Pseudomonadati</taxon>
        <taxon>Pseudomonadota</taxon>
        <taxon>Gammaproteobacteria</taxon>
        <taxon>Chromatiales</taxon>
        <taxon>Chromatiaceae</taxon>
        <taxon>Rheinheimera</taxon>
    </lineage>
</organism>
<dbReference type="CDD" id="cd00207">
    <property type="entry name" value="fer2"/>
    <property type="match status" value="1"/>
</dbReference>
<dbReference type="Pfam" id="PF00111">
    <property type="entry name" value="Fer2"/>
    <property type="match status" value="1"/>
</dbReference>
<dbReference type="InterPro" id="IPR036010">
    <property type="entry name" value="2Fe-2S_ferredoxin-like_sf"/>
</dbReference>
<dbReference type="SUPFAM" id="SSF63380">
    <property type="entry name" value="Riboflavin synthase domain-like"/>
    <property type="match status" value="1"/>
</dbReference>
<dbReference type="Proteomes" id="UP000276260">
    <property type="component" value="Unassembled WGS sequence"/>
</dbReference>
<accession>A0A3P3QSL7</accession>